<evidence type="ECO:0000313" key="6">
    <source>
        <dbReference type="EMBL" id="MBN3316701.1"/>
    </source>
</evidence>
<dbReference type="GO" id="GO:0005737">
    <property type="term" value="C:cytoplasm"/>
    <property type="evidence" value="ECO:0007669"/>
    <property type="project" value="TreeGrafter"/>
</dbReference>
<dbReference type="GO" id="GO:1903394">
    <property type="term" value="P:protein localization to kinetochore involved in kinetochore assembly"/>
    <property type="evidence" value="ECO:0007669"/>
    <property type="project" value="TreeGrafter"/>
</dbReference>
<dbReference type="Pfam" id="PF24516">
    <property type="entry name" value="ARM_KNTC1_2nd"/>
    <property type="match status" value="1"/>
</dbReference>
<dbReference type="Pfam" id="PF24506">
    <property type="entry name" value="KNTC1_N"/>
    <property type="match status" value="1"/>
</dbReference>
<feature type="domain" description="KNTC1 first ARM-repeats" evidence="5">
    <location>
        <begin position="399"/>
        <end position="647"/>
    </location>
</feature>
<feature type="domain" description="KNTC1 third ARM-repeats" evidence="3">
    <location>
        <begin position="1330"/>
        <end position="1542"/>
    </location>
</feature>
<protein>
    <submittedName>
        <fullName evidence="6">KNTC1 protein</fullName>
    </submittedName>
</protein>
<proteinExistence type="predicted"/>
<dbReference type="GO" id="GO:0000070">
    <property type="term" value="P:mitotic sister chromatid segregation"/>
    <property type="evidence" value="ECO:0007669"/>
    <property type="project" value="TreeGrafter"/>
</dbReference>
<dbReference type="Pfam" id="PF24520">
    <property type="entry name" value="ARM_KNTC1_1st"/>
    <property type="match status" value="1"/>
</dbReference>
<evidence type="ECO:0000313" key="7">
    <source>
        <dbReference type="Proteomes" id="UP000736164"/>
    </source>
</evidence>
<organism evidence="6 7">
    <name type="scientific">Atractosteus spatula</name>
    <name type="common">Alligator gar</name>
    <name type="synonym">Lepisosteus spatula</name>
    <dbReference type="NCBI Taxonomy" id="7917"/>
    <lineage>
        <taxon>Eukaryota</taxon>
        <taxon>Metazoa</taxon>
        <taxon>Chordata</taxon>
        <taxon>Craniata</taxon>
        <taxon>Vertebrata</taxon>
        <taxon>Euteleostomi</taxon>
        <taxon>Actinopterygii</taxon>
        <taxon>Neopterygii</taxon>
        <taxon>Holostei</taxon>
        <taxon>Semionotiformes</taxon>
        <taxon>Lepisosteidae</taxon>
        <taxon>Atractosteus</taxon>
    </lineage>
</organism>
<dbReference type="Pfam" id="PF24515">
    <property type="entry name" value="ARM_KNTC1_3rd"/>
    <property type="match status" value="1"/>
</dbReference>
<evidence type="ECO:0000259" key="5">
    <source>
        <dbReference type="Pfam" id="PF24520"/>
    </source>
</evidence>
<dbReference type="GO" id="GO:0007094">
    <property type="term" value="P:mitotic spindle assembly checkpoint signaling"/>
    <property type="evidence" value="ECO:0007669"/>
    <property type="project" value="TreeGrafter"/>
</dbReference>
<keyword evidence="7" id="KW-1185">Reference proteome</keyword>
<feature type="non-terminal residue" evidence="6">
    <location>
        <position position="2223"/>
    </location>
</feature>
<dbReference type="InterPro" id="IPR019527">
    <property type="entry name" value="RZZ-complex_KNTC1/ROD_C"/>
</dbReference>
<evidence type="ECO:0000259" key="3">
    <source>
        <dbReference type="Pfam" id="PF24515"/>
    </source>
</evidence>
<dbReference type="GO" id="GO:0031267">
    <property type="term" value="F:small GTPase binding"/>
    <property type="evidence" value="ECO:0007669"/>
    <property type="project" value="TreeGrafter"/>
</dbReference>
<dbReference type="Proteomes" id="UP000736164">
    <property type="component" value="Unassembled WGS sequence"/>
</dbReference>
<comment type="caution">
    <text evidence="6">The sequence shown here is derived from an EMBL/GenBank/DDBJ whole genome shotgun (WGS) entry which is preliminary data.</text>
</comment>
<feature type="domain" description="KNTC1 N-terminal" evidence="2">
    <location>
        <begin position="18"/>
        <end position="390"/>
    </location>
</feature>
<dbReference type="Pfam" id="PF10493">
    <property type="entry name" value="Rod_C"/>
    <property type="match status" value="1"/>
</dbReference>
<evidence type="ECO:0000259" key="1">
    <source>
        <dbReference type="Pfam" id="PF10493"/>
    </source>
</evidence>
<dbReference type="PANTHER" id="PTHR15688:SF1">
    <property type="entry name" value="KINETOCHORE-ASSOCIATED PROTEIN 1"/>
    <property type="match status" value="1"/>
</dbReference>
<dbReference type="InterPro" id="IPR052802">
    <property type="entry name" value="KNTC1"/>
</dbReference>
<gene>
    <name evidence="6" type="primary">Kntc1</name>
    <name evidence="6" type="ORF">GTO95_0016177</name>
</gene>
<name>A0A8J7NPI5_ATRSP</name>
<feature type="non-terminal residue" evidence="6">
    <location>
        <position position="1"/>
    </location>
</feature>
<dbReference type="GO" id="GO:1990423">
    <property type="term" value="C:RZZ complex"/>
    <property type="evidence" value="ECO:0007669"/>
    <property type="project" value="TreeGrafter"/>
</dbReference>
<dbReference type="InterPro" id="IPR055402">
    <property type="entry name" value="KNTC1_N"/>
</dbReference>
<dbReference type="EMBL" id="JAAWVO010030973">
    <property type="protein sequence ID" value="MBN3316701.1"/>
    <property type="molecule type" value="Genomic_DNA"/>
</dbReference>
<sequence>MWTNVELLTNDDTGTGRLSIDSRQECGSALYQVDTLVKISSSEKVISSPNLYASHSSNGCVVVADKTVVLLDQSCLSVLLQLQFDSDVDTVGLCQEGQFLVVGERNGNIHLNYVPEKKTVLTKALVPRPRCDNEKTYKNLLIQEDASLPGIYHMYFLVSDGFFQISNLQLEKIHMAIAKTDFGTLKELQNPIKIAFFSTEERHTHGCQHAEIAELANNKQLVIGGSGDHVLSTWKVDLVQKTLSLNNVMDSSLVTGVRKSQILGNVMFVLDNENFLSMWDIYSLVMVWCWSSQCIQDFLLTTEGDSASVATQEDANLKLIILTAQDNTQNRNLTVYSVPSMSLLYSLEVSDVSFLVQTGIDTIYLLEGISENQESSEGMVSAIVLRCLTEALPENRLSRLLYKHKFEEAEQFAIQFGLDVELVYKVRLNFVLEKLASVSAGGYGQAVWMELVEEAKTNLHKIVDEQFTVQYCISTPWPTFDTAQEMLNYAKNKLLKRDEQKTSAFAPQVLEALAKLTTFYGSCGPEKFSGISWIEFLNSTDLLSDIMWYLKERDLRSAQYLWLRHQASFISISSFSKKFDENMLETLLSTIPEDVPSRDLCLWFKSVITPFVRRIVPKGQKSLVRWLEQRSRNLELTEKSNWPENGLEMAELYFVSRNPNELGLSSSWLWIPLKEDGDCEEVEQLKALVRNLRQMLDLYKKYNCRLPLSDFEKENMTTIAFLMLDKVLAPELIPSTMETVIKPYAAEHNLQLEELLLQYIKDLLERCSSRTASLFETEWEAKAMAVLSCMTDTDLIFDAVLQVMYKAVVPWSEAVEHLVQQHLEMDHPKVLQLQESYRLMEMKKLLRGYGIRGFSLSDDKQAMQMVKYILKQDLPSSLDDALKVAEAYKLSTIEIYILRIVHFISQGKREECLNLLKRLPGEEAACIAERLTMWARLELQDQTDVSEERKTHQIAVAHVMVEILKFLLSIQKDNTLKRMQCENNLKMFEAIAHLQEDFDIFLSLEDYESPAVLAQFQEEHIRAYESTRSRARTERASVVAKDPDGKTKTISTEAGLYRLALLLQRSEEELGADLAMRALAVGKVEKALKICCELYQHHCNEKTGQVLFNAARNLCQMLKANTPMIIPDGMNLPAVIYELACQAATICSADLLLDCQELCKNTLAAMDVYRQCQIDDYGFISKTSSLGTDRDPYGEWTFEDFFNEDGIVLDPITVLPVLYKITTSFVPHSEDSKLYPLDCSCLSNCSYTEGKNHLRQIKGPINEMVQNLHECSQLELALRLMMNCFGTCLQHVTSNNMDLTLSSKLHDLQHLLEDRNFVVSLGERTISVIKDVSLALLHKVFNCRVVDCDLAIGYCCLLPKKDVFEKLWHVINNTWQNYNKILAVAAIGAHLSVLYGEGEEHQKFLSLIADAEWGIELGKLGISFQAVFRQTPEKKRDLISTLVKNRNVNSELILKYCRTFNLETDSTLNLYIKTLLLHGTSIDQSEDEPATDIGSTLDHSDALARALKIIPLLKSANELVISLNTAIIKVSPYDYETIEGILRVIQTTDEKITSFHLDQALGLLQHLKSYKRISTPMDIEHQYLQENSLPRSPLTHTRLPFHLIFFKTSLYFWKIISAELSEETFPTLLLISKLMKVCLDKLYMSAVNHVFDKRLKPQSLKPSNGKKPPVMTKETIKTMETIKTYLLSIKNPEWAAAAAHKIAQELPTGILKTTSLNFCLLLAEKWLKTSSPEDPAHAKAEIFLEKLKLQYQRSATENTLISYHLNSPEYLKSTGFPAKLIVSLYEHSSIEQRLKNPAGRNYPDIHAVAREIASINNIDLSKIRDLLLDKWLCQSTAPAVNDNNTQHYVTDIQEDPELMRVMYLLQMYPMDFSARMLYAIVTAEVSPISNSGPRLTFGNRSRALMCLIQIADTKTLESLLKTSIEKIKHYLKYCIYLSEFEVLNIPYSPKEGMIKGLWKNHSHEPRAVRLVAELSLEYQVYDPQLWNGVLQKLISFSMTCYLRKVLVAITAVHSLWQVPNFIRAWKSVILAPFLSASIPLSPQQLEVFYQTFVLLLKCPVLFDLDLIGIAKQFAQFDLPAFTLGSLLLIPCSEKKEHQVQGFLSSSNLVTVLQQVEEHMNTGEVAGFSTQIKDMVLNFMCRNKLYEKIVSSKLFPLLKHHVIVTNQVKDLMDYLVNSNRLDDAATLAAEYMKLRGKHMPANMTALEVLQVTGVVLNMTKAPPR</sequence>
<evidence type="ECO:0000259" key="2">
    <source>
        <dbReference type="Pfam" id="PF24506"/>
    </source>
</evidence>
<feature type="domain" description="KNTC1 second ARM-repeats" evidence="4">
    <location>
        <begin position="754"/>
        <end position="919"/>
    </location>
</feature>
<dbReference type="InterPro" id="IPR055405">
    <property type="entry name" value="ARM_KNTC1_3rd"/>
</dbReference>
<feature type="domain" description="RZZ complex subunit KNTC1/ROD C-terminal" evidence="1">
    <location>
        <begin position="1591"/>
        <end position="2136"/>
    </location>
</feature>
<dbReference type="InterPro" id="IPR055403">
    <property type="entry name" value="ARM_KNTC1_1st"/>
</dbReference>
<dbReference type="InterPro" id="IPR036322">
    <property type="entry name" value="WD40_repeat_dom_sf"/>
</dbReference>
<dbReference type="PANTHER" id="PTHR15688">
    <property type="entry name" value="KINETOCHORE-ASSOCIATED PROTEIN 1"/>
    <property type="match status" value="1"/>
</dbReference>
<dbReference type="SUPFAM" id="SSF50978">
    <property type="entry name" value="WD40 repeat-like"/>
    <property type="match status" value="1"/>
</dbReference>
<dbReference type="GO" id="GO:0005828">
    <property type="term" value="C:kinetochore microtubule"/>
    <property type="evidence" value="ECO:0007669"/>
    <property type="project" value="TreeGrafter"/>
</dbReference>
<accession>A0A8J7NPI5</accession>
<dbReference type="InterPro" id="IPR055404">
    <property type="entry name" value="ARM_KNTC1_2nd"/>
</dbReference>
<evidence type="ECO:0000259" key="4">
    <source>
        <dbReference type="Pfam" id="PF24516"/>
    </source>
</evidence>
<reference evidence="6" key="1">
    <citation type="journal article" date="2021" name="Cell">
        <title>Tracing the genetic footprints of vertebrate landing in non-teleost ray-finned fishes.</title>
        <authorList>
            <person name="Bi X."/>
            <person name="Wang K."/>
            <person name="Yang L."/>
            <person name="Pan H."/>
            <person name="Jiang H."/>
            <person name="Wei Q."/>
            <person name="Fang M."/>
            <person name="Yu H."/>
            <person name="Zhu C."/>
            <person name="Cai Y."/>
            <person name="He Y."/>
            <person name="Gan X."/>
            <person name="Zeng H."/>
            <person name="Yu D."/>
            <person name="Zhu Y."/>
            <person name="Jiang H."/>
            <person name="Qiu Q."/>
            <person name="Yang H."/>
            <person name="Zhang Y.E."/>
            <person name="Wang W."/>
            <person name="Zhu M."/>
            <person name="He S."/>
            <person name="Zhang G."/>
        </authorList>
    </citation>
    <scope>NUCLEOTIDE SEQUENCE</scope>
    <source>
        <strain evidence="6">Allg_001</strain>
    </source>
</reference>